<dbReference type="OrthoDB" id="194358at2759"/>
<evidence type="ECO:0000259" key="2">
    <source>
        <dbReference type="Pfam" id="PF26640"/>
    </source>
</evidence>
<name>A0A1J7JW30_9PEZI</name>
<reference evidence="3 4" key="1">
    <citation type="submission" date="2016-10" db="EMBL/GenBank/DDBJ databases">
        <title>Draft genome sequence of Coniochaeta ligniaria NRRL30616, a lignocellulolytic fungus for bioabatement of inhibitors in plant biomass hydrolysates.</title>
        <authorList>
            <consortium name="DOE Joint Genome Institute"/>
            <person name="Jimenez D.J."/>
            <person name="Hector R.E."/>
            <person name="Riley R."/>
            <person name="Sun H."/>
            <person name="Grigoriev I.V."/>
            <person name="Van Elsas J.D."/>
            <person name="Nichols N.N."/>
        </authorList>
    </citation>
    <scope>NUCLEOTIDE SEQUENCE [LARGE SCALE GENOMIC DNA]</scope>
    <source>
        <strain evidence="3 4">NRRL 30616</strain>
    </source>
</reference>
<dbReference type="PANTHER" id="PTHR10622">
    <property type="entry name" value="HET DOMAIN-CONTAINING PROTEIN"/>
    <property type="match status" value="1"/>
</dbReference>
<dbReference type="InterPro" id="IPR010730">
    <property type="entry name" value="HET"/>
</dbReference>
<evidence type="ECO:0000313" key="4">
    <source>
        <dbReference type="Proteomes" id="UP000182658"/>
    </source>
</evidence>
<gene>
    <name evidence="3" type="ORF">CONLIGDRAFT_650831</name>
</gene>
<accession>A0A1J7JW30</accession>
<keyword evidence="4" id="KW-1185">Reference proteome</keyword>
<feature type="domain" description="DUF8212" evidence="2">
    <location>
        <begin position="236"/>
        <end position="263"/>
    </location>
</feature>
<sequence>MRLINAESKRLEPPTARPRRYAILSHTWGDDEPSFQTYQGLQDALPDALQDALQNDHYPKGLIKVFAASVMAKRDGYDYLWVDTCCIDKTNSTELSEAINSMFRWYAEAEVCYAYLSDVPGDDHVTHRNSSFRASRWFTRGWTLQELLAPKEVRFYASDWKFLGSKTSLKDLVSSITGIPADVLVNGECRPPARTIGEVFSWISRRHTTLEEDMAYSLLGLLNINLPLIYGEGTTAFMRVQEELLRRYDDESIFAWEAPPSQAITKPLSVQDLDEVGQCPYHDNKHGNIRRTPADSG</sequence>
<dbReference type="STRING" id="1408157.A0A1J7JW30"/>
<evidence type="ECO:0000259" key="1">
    <source>
        <dbReference type="Pfam" id="PF06985"/>
    </source>
</evidence>
<dbReference type="InterPro" id="IPR058525">
    <property type="entry name" value="DUF8212"/>
</dbReference>
<evidence type="ECO:0000313" key="3">
    <source>
        <dbReference type="EMBL" id="OIW34264.1"/>
    </source>
</evidence>
<organism evidence="3 4">
    <name type="scientific">Coniochaeta ligniaria NRRL 30616</name>
    <dbReference type="NCBI Taxonomy" id="1408157"/>
    <lineage>
        <taxon>Eukaryota</taxon>
        <taxon>Fungi</taxon>
        <taxon>Dikarya</taxon>
        <taxon>Ascomycota</taxon>
        <taxon>Pezizomycotina</taxon>
        <taxon>Sordariomycetes</taxon>
        <taxon>Sordariomycetidae</taxon>
        <taxon>Coniochaetales</taxon>
        <taxon>Coniochaetaceae</taxon>
        <taxon>Coniochaeta</taxon>
    </lineage>
</organism>
<dbReference type="Pfam" id="PF26640">
    <property type="entry name" value="DUF8212"/>
    <property type="match status" value="1"/>
</dbReference>
<proteinExistence type="predicted"/>
<dbReference type="AlphaFoldDB" id="A0A1J7JW30"/>
<dbReference type="Pfam" id="PF06985">
    <property type="entry name" value="HET"/>
    <property type="match status" value="1"/>
</dbReference>
<protein>
    <submittedName>
        <fullName evidence="3">HET-domain-containing protein</fullName>
    </submittedName>
</protein>
<dbReference type="InParanoid" id="A0A1J7JW30"/>
<dbReference type="EMBL" id="KV875093">
    <property type="protein sequence ID" value="OIW34264.1"/>
    <property type="molecule type" value="Genomic_DNA"/>
</dbReference>
<feature type="domain" description="Heterokaryon incompatibility" evidence="1">
    <location>
        <begin position="21"/>
        <end position="121"/>
    </location>
</feature>
<dbReference type="PANTHER" id="PTHR10622:SF10">
    <property type="entry name" value="HET DOMAIN-CONTAINING PROTEIN"/>
    <property type="match status" value="1"/>
</dbReference>
<dbReference type="Proteomes" id="UP000182658">
    <property type="component" value="Unassembled WGS sequence"/>
</dbReference>